<dbReference type="PATRIC" id="fig|512565.3.peg.4656"/>
<evidence type="ECO:0000313" key="4">
    <source>
        <dbReference type="Proteomes" id="UP000007882"/>
    </source>
</evidence>
<dbReference type="Pfam" id="PF22504">
    <property type="entry name" value="DUF6993"/>
    <property type="match status" value="1"/>
</dbReference>
<keyword evidence="4" id="KW-1185">Reference proteome</keyword>
<protein>
    <recommendedName>
        <fullName evidence="2">DUF6993 domain-containing protein</fullName>
    </recommendedName>
</protein>
<evidence type="ECO:0000259" key="2">
    <source>
        <dbReference type="Pfam" id="PF22504"/>
    </source>
</evidence>
<dbReference type="Proteomes" id="UP000007882">
    <property type="component" value="Chromosome"/>
</dbReference>
<dbReference type="AlphaFoldDB" id="I0HA53"/>
<proteinExistence type="predicted"/>
<name>I0HA53_ACTM4</name>
<dbReference type="OrthoDB" id="3296876at2"/>
<dbReference type="InterPro" id="IPR054262">
    <property type="entry name" value="DUF6993"/>
</dbReference>
<gene>
    <name evidence="3" type="ordered locus">AMIS_46700</name>
</gene>
<dbReference type="STRING" id="512565.AMIS_46700"/>
<accession>I0HA53</accession>
<feature type="chain" id="PRO_5038762045" description="DUF6993 domain-containing protein" evidence="1">
    <location>
        <begin position="21"/>
        <end position="161"/>
    </location>
</feature>
<dbReference type="EMBL" id="AP012319">
    <property type="protein sequence ID" value="BAL89890.1"/>
    <property type="molecule type" value="Genomic_DNA"/>
</dbReference>
<dbReference type="KEGG" id="ams:AMIS_46700"/>
<dbReference type="RefSeq" id="WP_014444779.1">
    <property type="nucleotide sequence ID" value="NC_017093.1"/>
</dbReference>
<keyword evidence="1" id="KW-0732">Signal</keyword>
<feature type="signal peptide" evidence="1">
    <location>
        <begin position="1"/>
        <end position="20"/>
    </location>
</feature>
<organism evidence="3 4">
    <name type="scientific">Actinoplanes missouriensis (strain ATCC 14538 / DSM 43046 / CBS 188.64 / JCM 3121 / NBRC 102363 / NCIMB 12654 / NRRL B-3342 / UNCC 431)</name>
    <dbReference type="NCBI Taxonomy" id="512565"/>
    <lineage>
        <taxon>Bacteria</taxon>
        <taxon>Bacillati</taxon>
        <taxon>Actinomycetota</taxon>
        <taxon>Actinomycetes</taxon>
        <taxon>Micromonosporales</taxon>
        <taxon>Micromonosporaceae</taxon>
        <taxon>Actinoplanes</taxon>
    </lineage>
</organism>
<feature type="domain" description="DUF6993" evidence="2">
    <location>
        <begin position="94"/>
        <end position="159"/>
    </location>
</feature>
<sequence length="161" mass="17248">MRLIRFVPAVLFMAFAAACAEATADSSTTAKSPRWTTCADPANDDGHCDMERKDIHRRTVVPAIGEDEKLDEAAAAVHNVLGGTRLSATPEDVVTVREAFTTAGYADHLVRLARDTDPTVTGSLIYAVKVGDVCVMGDVTPSDRFHEWYAGVLPDGNCLAP</sequence>
<reference evidence="3 4" key="1">
    <citation type="submission" date="2012-02" db="EMBL/GenBank/DDBJ databases">
        <title>Complete genome sequence of Actinoplanes missouriensis 431 (= NBRC 102363).</title>
        <authorList>
            <person name="Ohnishi Y."/>
            <person name="Ishikawa J."/>
            <person name="Sekine M."/>
            <person name="Hosoyama A."/>
            <person name="Harada T."/>
            <person name="Narita H."/>
            <person name="Hata T."/>
            <person name="Konno Y."/>
            <person name="Tutikane K."/>
            <person name="Fujita N."/>
            <person name="Horinouchi S."/>
            <person name="Hayakawa M."/>
        </authorList>
    </citation>
    <scope>NUCLEOTIDE SEQUENCE [LARGE SCALE GENOMIC DNA]</scope>
    <source>
        <strain evidence="4">ATCC 14538 / DSM 43046 / CBS 188.64 / JCM 3121 / NBRC 102363 / NCIMB 12654 / NRRL B-3342 / UNCC 431</strain>
    </source>
</reference>
<evidence type="ECO:0000313" key="3">
    <source>
        <dbReference type="EMBL" id="BAL89890.1"/>
    </source>
</evidence>
<dbReference type="HOGENOM" id="CLU_1640189_0_0_11"/>
<dbReference type="PROSITE" id="PS51257">
    <property type="entry name" value="PROKAR_LIPOPROTEIN"/>
    <property type="match status" value="1"/>
</dbReference>
<evidence type="ECO:0000256" key="1">
    <source>
        <dbReference type="SAM" id="SignalP"/>
    </source>
</evidence>